<dbReference type="Pfam" id="PF02358">
    <property type="entry name" value="Trehalose_PPase"/>
    <property type="match status" value="1"/>
</dbReference>
<evidence type="ECO:0000256" key="3">
    <source>
        <dbReference type="ARBA" id="ARBA00005199"/>
    </source>
</evidence>
<dbReference type="InterPro" id="IPR036412">
    <property type="entry name" value="HAD-like_sf"/>
</dbReference>
<dbReference type="SUPFAM" id="SSF56784">
    <property type="entry name" value="HAD-like"/>
    <property type="match status" value="1"/>
</dbReference>
<name>A0A9D4UHF6_ADICA</name>
<dbReference type="EC" id="3.1.3.12" evidence="6"/>
<keyword evidence="8" id="KW-1185">Reference proteome</keyword>
<accession>A0A9D4UHF6</accession>
<dbReference type="NCBIfam" id="TIGR00685">
    <property type="entry name" value="T6PP"/>
    <property type="match status" value="1"/>
</dbReference>
<evidence type="ECO:0000313" key="7">
    <source>
        <dbReference type="EMBL" id="KAI5067381.1"/>
    </source>
</evidence>
<keyword evidence="5 6" id="KW-0378">Hydrolase</keyword>
<dbReference type="InterPro" id="IPR003337">
    <property type="entry name" value="Trehalose_PPase"/>
</dbReference>
<evidence type="ECO:0000256" key="1">
    <source>
        <dbReference type="ARBA" id="ARBA00000500"/>
    </source>
</evidence>
<comment type="catalytic activity">
    <reaction evidence="1 6">
        <text>alpha,alpha-trehalose 6-phosphate + H2O = alpha,alpha-trehalose + phosphate</text>
        <dbReference type="Rhea" id="RHEA:23420"/>
        <dbReference type="ChEBI" id="CHEBI:15377"/>
        <dbReference type="ChEBI" id="CHEBI:16551"/>
        <dbReference type="ChEBI" id="CHEBI:43474"/>
        <dbReference type="ChEBI" id="CHEBI:58429"/>
        <dbReference type="EC" id="3.1.3.12"/>
    </reaction>
</comment>
<gene>
    <name evidence="7" type="ORF">GOP47_0017909</name>
</gene>
<organism evidence="7 8">
    <name type="scientific">Adiantum capillus-veneris</name>
    <name type="common">Maidenhair fern</name>
    <dbReference type="NCBI Taxonomy" id="13818"/>
    <lineage>
        <taxon>Eukaryota</taxon>
        <taxon>Viridiplantae</taxon>
        <taxon>Streptophyta</taxon>
        <taxon>Embryophyta</taxon>
        <taxon>Tracheophyta</taxon>
        <taxon>Polypodiopsida</taxon>
        <taxon>Polypodiidae</taxon>
        <taxon>Polypodiales</taxon>
        <taxon>Pteridineae</taxon>
        <taxon>Pteridaceae</taxon>
        <taxon>Vittarioideae</taxon>
        <taxon>Adiantum</taxon>
    </lineage>
</organism>
<evidence type="ECO:0000256" key="2">
    <source>
        <dbReference type="ARBA" id="ARBA00001968"/>
    </source>
</evidence>
<evidence type="ECO:0000256" key="5">
    <source>
        <dbReference type="ARBA" id="ARBA00022801"/>
    </source>
</evidence>
<dbReference type="PANTHER" id="PTHR43768:SF3">
    <property type="entry name" value="TREHALOSE 6-PHOSPHATE PHOSPHATASE"/>
    <property type="match status" value="1"/>
</dbReference>
<dbReference type="CDD" id="cd01627">
    <property type="entry name" value="HAD_TPP"/>
    <property type="match status" value="1"/>
</dbReference>
<comment type="similarity">
    <text evidence="4 6">Belongs to the trehalose phosphatase family.</text>
</comment>
<dbReference type="AlphaFoldDB" id="A0A9D4UHF6"/>
<sequence length="359" mass="40249">MTNTALLLSSVNGGAHYPTKKKFSPRKADNRSIHGWLEAMKESSPPRVRHLHMDASATLETEPMDIPYKRWKASHPSALDNFNKVLEAAVGKNVFVFLDYDGTLSPIVEDPERAFMSDEMRSAVKETAALFPTAIITGRCRDKVYGFVQLPELYYAGSHGMDIMGPAEDSNGVKANGTKTLDEEGNEVVLFQPASEFTLVMDEIFKLLEEKASKVPGARVEHNKYCVSVHFRCVKEENWLHLAEQVLCISKSYPNLYLTQGRKVLEIRPSISWNKGKALDFLIRTLGHGNKNDVFPIYIGDDQTDEDAFKVVARRKHGLPILVSNVVKDTNASCSLRNPTQVLEFLQLLVKWRAVSAKP</sequence>
<dbReference type="Proteomes" id="UP000886520">
    <property type="component" value="Chromosome 17"/>
</dbReference>
<evidence type="ECO:0000256" key="4">
    <source>
        <dbReference type="ARBA" id="ARBA00008770"/>
    </source>
</evidence>
<reference evidence="7" key="1">
    <citation type="submission" date="2021-01" db="EMBL/GenBank/DDBJ databases">
        <title>Adiantum capillus-veneris genome.</title>
        <authorList>
            <person name="Fang Y."/>
            <person name="Liao Q."/>
        </authorList>
    </citation>
    <scope>NUCLEOTIDE SEQUENCE</scope>
    <source>
        <strain evidence="7">H3</strain>
        <tissue evidence="7">Leaf</tissue>
    </source>
</reference>
<dbReference type="InterPro" id="IPR023214">
    <property type="entry name" value="HAD_sf"/>
</dbReference>
<dbReference type="GO" id="GO:0004805">
    <property type="term" value="F:trehalose-phosphatase activity"/>
    <property type="evidence" value="ECO:0007669"/>
    <property type="project" value="UniProtKB-EC"/>
</dbReference>
<protein>
    <recommendedName>
        <fullName evidence="6">Trehalose 6-phosphate phosphatase</fullName>
        <ecNumber evidence="6">3.1.3.12</ecNumber>
    </recommendedName>
</protein>
<proteinExistence type="inferred from homology"/>
<evidence type="ECO:0000256" key="6">
    <source>
        <dbReference type="RuleBase" id="RU361117"/>
    </source>
</evidence>
<comment type="function">
    <text evidence="6">Removes the phosphate from trehalose 6-phosphate to produce free trehalose.</text>
</comment>
<dbReference type="NCBIfam" id="TIGR01484">
    <property type="entry name" value="HAD-SF-IIB"/>
    <property type="match status" value="1"/>
</dbReference>
<dbReference type="InterPro" id="IPR006379">
    <property type="entry name" value="HAD-SF_hydro_IIB"/>
</dbReference>
<evidence type="ECO:0000313" key="8">
    <source>
        <dbReference type="Proteomes" id="UP000886520"/>
    </source>
</evidence>
<comment type="cofactor">
    <cofactor evidence="2 6">
        <name>a divalent metal cation</name>
        <dbReference type="ChEBI" id="CHEBI:60240"/>
    </cofactor>
</comment>
<dbReference type="Gene3D" id="3.40.50.1000">
    <property type="entry name" value="HAD superfamily/HAD-like"/>
    <property type="match status" value="2"/>
</dbReference>
<dbReference type="PANTHER" id="PTHR43768">
    <property type="entry name" value="TREHALOSE 6-PHOSPHATE PHOSPHATASE"/>
    <property type="match status" value="1"/>
</dbReference>
<comment type="pathway">
    <text evidence="3 6">Glycan biosynthesis; trehalose biosynthesis.</text>
</comment>
<comment type="caution">
    <text evidence="7">The sequence shown here is derived from an EMBL/GenBank/DDBJ whole genome shotgun (WGS) entry which is preliminary data.</text>
</comment>
<dbReference type="EMBL" id="JABFUD020000017">
    <property type="protein sequence ID" value="KAI5067381.1"/>
    <property type="molecule type" value="Genomic_DNA"/>
</dbReference>
<dbReference type="GO" id="GO:0005992">
    <property type="term" value="P:trehalose biosynthetic process"/>
    <property type="evidence" value="ECO:0007669"/>
    <property type="project" value="InterPro"/>
</dbReference>
<dbReference type="FunFam" id="3.40.50.1000:FF:000073">
    <property type="entry name" value="Trehalose 6-phosphate phosphatase"/>
    <property type="match status" value="1"/>
</dbReference>
<dbReference type="OrthoDB" id="411251at2759"/>
<dbReference type="InterPro" id="IPR044651">
    <property type="entry name" value="OTSB-like"/>
</dbReference>